<keyword evidence="4 6" id="KW-0450">Lipoyl</keyword>
<evidence type="ECO:0000256" key="2">
    <source>
        <dbReference type="ARBA" id="ARBA00007317"/>
    </source>
</evidence>
<dbReference type="GO" id="GO:0005737">
    <property type="term" value="C:cytoplasm"/>
    <property type="evidence" value="ECO:0007669"/>
    <property type="project" value="TreeGrafter"/>
</dbReference>
<dbReference type="InterPro" id="IPR036625">
    <property type="entry name" value="E3-bd_dom_sf"/>
</dbReference>
<dbReference type="Gene3D" id="3.30.559.10">
    <property type="entry name" value="Chloramphenicol acetyltransferase-like domain"/>
    <property type="match status" value="1"/>
</dbReference>
<evidence type="ECO:0000256" key="4">
    <source>
        <dbReference type="ARBA" id="ARBA00022823"/>
    </source>
</evidence>
<dbReference type="PROSITE" id="PS50968">
    <property type="entry name" value="BIOTINYL_LIPOYL"/>
    <property type="match status" value="1"/>
</dbReference>
<keyword evidence="9" id="KW-0670">Pyruvate</keyword>
<protein>
    <recommendedName>
        <fullName evidence="6">Dihydrolipoamide acetyltransferase component of pyruvate dehydrogenase complex</fullName>
        <ecNumber evidence="6">2.3.1.-</ecNumber>
    </recommendedName>
</protein>
<dbReference type="GO" id="GO:0016407">
    <property type="term" value="F:acetyltransferase activity"/>
    <property type="evidence" value="ECO:0007669"/>
    <property type="project" value="TreeGrafter"/>
</dbReference>
<sequence length="415" mass="45072">MAVNVIMPKLGMGMKEGTVVEWKKAEGDEVAKGDVVVVISSEKIEMEVEASGDGVLLDIVVEAGEVVPIGTVLGHIGQPGEKIERREAVKSFTTEVSQPKSKPDSGQISAFASRKSGVKISPVARKMAEAAGLNIENLNGTGPGGRITKEDVEQAIEQQKKAEAAAARQVVLLDARRENTSPKEETKTAPVIGMRKVIAQRMHESLRDSAQLTMTTRADVTDLLTLKKQAALEVESRPKVEDKLTVTDFIARAVVLALVKHPRMNSAYTESGIETYAHVHLGIAVALENGLVVPVIRYAEQMSVLELSRAIRTLSRRARENQLSSEEMAGSTFTLTNLGSYSIETFTPILNPPEAGILGIGAAHDMPVYIDDLLHRRSLLPLSLTFDHRVLDGAPAAAFLETVKDYLEHPYRMLL</sequence>
<dbReference type="SUPFAM" id="SSF47005">
    <property type="entry name" value="Peripheral subunit-binding domain of 2-oxo acid dehydrogenase complex"/>
    <property type="match status" value="1"/>
</dbReference>
<dbReference type="SUPFAM" id="SSF52777">
    <property type="entry name" value="CoA-dependent acyltransferases"/>
    <property type="match status" value="1"/>
</dbReference>
<organism evidence="9 10">
    <name type="scientific">Aneurinibacillus danicus</name>
    <dbReference type="NCBI Taxonomy" id="267746"/>
    <lineage>
        <taxon>Bacteria</taxon>
        <taxon>Bacillati</taxon>
        <taxon>Bacillota</taxon>
        <taxon>Bacilli</taxon>
        <taxon>Bacillales</taxon>
        <taxon>Paenibacillaceae</taxon>
        <taxon>Aneurinibacillus group</taxon>
        <taxon>Aneurinibacillus</taxon>
    </lineage>
</organism>
<dbReference type="InterPro" id="IPR011053">
    <property type="entry name" value="Single_hybrid_motif"/>
</dbReference>
<dbReference type="InterPro" id="IPR000089">
    <property type="entry name" value="Biotin_lipoyl"/>
</dbReference>
<dbReference type="EC" id="2.3.1.-" evidence="6"/>
<evidence type="ECO:0000313" key="10">
    <source>
        <dbReference type="Proteomes" id="UP000321157"/>
    </source>
</evidence>
<dbReference type="PANTHER" id="PTHR43178">
    <property type="entry name" value="DIHYDROLIPOAMIDE ACETYLTRANSFERASE COMPONENT OF PYRUVATE DEHYDROGENASE COMPLEX"/>
    <property type="match status" value="1"/>
</dbReference>
<dbReference type="PANTHER" id="PTHR43178:SF5">
    <property type="entry name" value="LIPOAMIDE ACYLTRANSFERASE COMPONENT OF BRANCHED-CHAIN ALPHA-KETO ACID DEHYDROGENASE COMPLEX, MITOCHONDRIAL"/>
    <property type="match status" value="1"/>
</dbReference>
<evidence type="ECO:0000256" key="1">
    <source>
        <dbReference type="ARBA" id="ARBA00001938"/>
    </source>
</evidence>
<dbReference type="Pfam" id="PF02817">
    <property type="entry name" value="E3_binding"/>
    <property type="match status" value="1"/>
</dbReference>
<dbReference type="SUPFAM" id="SSF51230">
    <property type="entry name" value="Single hybrid motif"/>
    <property type="match status" value="1"/>
</dbReference>
<dbReference type="Gene3D" id="4.10.320.10">
    <property type="entry name" value="E3-binding domain"/>
    <property type="match status" value="1"/>
</dbReference>
<dbReference type="Gene3D" id="2.40.50.100">
    <property type="match status" value="1"/>
</dbReference>
<feature type="domain" description="Lipoyl-binding" evidence="7">
    <location>
        <begin position="2"/>
        <end position="77"/>
    </location>
</feature>
<proteinExistence type="inferred from homology"/>
<comment type="caution">
    <text evidence="9">The sequence shown here is derived from an EMBL/GenBank/DDBJ whole genome shotgun (WGS) entry which is preliminary data.</text>
</comment>
<evidence type="ECO:0000256" key="5">
    <source>
        <dbReference type="ARBA" id="ARBA00023315"/>
    </source>
</evidence>
<dbReference type="InterPro" id="IPR050743">
    <property type="entry name" value="2-oxoacid_DH_E2_comp"/>
</dbReference>
<keyword evidence="5 6" id="KW-0012">Acyltransferase</keyword>
<dbReference type="InterPro" id="IPR023213">
    <property type="entry name" value="CAT-like_dom_sf"/>
</dbReference>
<evidence type="ECO:0000256" key="3">
    <source>
        <dbReference type="ARBA" id="ARBA00022679"/>
    </source>
</evidence>
<evidence type="ECO:0000256" key="6">
    <source>
        <dbReference type="RuleBase" id="RU003423"/>
    </source>
</evidence>
<dbReference type="PROSITE" id="PS51826">
    <property type="entry name" value="PSBD"/>
    <property type="match status" value="1"/>
</dbReference>
<dbReference type="InterPro" id="IPR004167">
    <property type="entry name" value="PSBD"/>
</dbReference>
<gene>
    <name evidence="9" type="ORF">ADA01nite_14430</name>
</gene>
<accession>A0A511V8I2</accession>
<keyword evidence="10" id="KW-1185">Reference proteome</keyword>
<dbReference type="EMBL" id="BJXX01000058">
    <property type="protein sequence ID" value="GEN33983.1"/>
    <property type="molecule type" value="Genomic_DNA"/>
</dbReference>
<dbReference type="InterPro" id="IPR001078">
    <property type="entry name" value="2-oxoacid_DH_actylTfrase"/>
</dbReference>
<comment type="cofactor">
    <cofactor evidence="1 6">
        <name>(R)-lipoate</name>
        <dbReference type="ChEBI" id="CHEBI:83088"/>
    </cofactor>
</comment>
<dbReference type="OrthoDB" id="9805770at2"/>
<evidence type="ECO:0000259" key="8">
    <source>
        <dbReference type="PROSITE" id="PS51826"/>
    </source>
</evidence>
<reference evidence="9 10" key="1">
    <citation type="submission" date="2019-07" db="EMBL/GenBank/DDBJ databases">
        <title>Whole genome shotgun sequence of Aneurinibacillus danicus NBRC 102444.</title>
        <authorList>
            <person name="Hosoyama A."/>
            <person name="Uohara A."/>
            <person name="Ohji S."/>
            <person name="Ichikawa N."/>
        </authorList>
    </citation>
    <scope>NUCLEOTIDE SEQUENCE [LARGE SCALE GENOMIC DNA]</scope>
    <source>
        <strain evidence="9 10">NBRC 102444</strain>
    </source>
</reference>
<dbReference type="Pfam" id="PF00364">
    <property type="entry name" value="Biotin_lipoyl"/>
    <property type="match status" value="1"/>
</dbReference>
<dbReference type="CDD" id="cd06849">
    <property type="entry name" value="lipoyl_domain"/>
    <property type="match status" value="1"/>
</dbReference>
<comment type="similarity">
    <text evidence="2 6">Belongs to the 2-oxoacid dehydrogenase family.</text>
</comment>
<dbReference type="Proteomes" id="UP000321157">
    <property type="component" value="Unassembled WGS sequence"/>
</dbReference>
<keyword evidence="3 6" id="KW-0808">Transferase</keyword>
<dbReference type="GO" id="GO:0031405">
    <property type="term" value="F:lipoic acid binding"/>
    <property type="evidence" value="ECO:0007669"/>
    <property type="project" value="TreeGrafter"/>
</dbReference>
<dbReference type="RefSeq" id="WP_146809270.1">
    <property type="nucleotide sequence ID" value="NZ_BJXX01000058.1"/>
</dbReference>
<dbReference type="AlphaFoldDB" id="A0A511V8I2"/>
<name>A0A511V8I2_9BACL</name>
<evidence type="ECO:0000313" key="9">
    <source>
        <dbReference type="EMBL" id="GEN33983.1"/>
    </source>
</evidence>
<dbReference type="Pfam" id="PF00198">
    <property type="entry name" value="2-oxoacid_dh"/>
    <property type="match status" value="1"/>
</dbReference>
<evidence type="ECO:0000259" key="7">
    <source>
        <dbReference type="PROSITE" id="PS50968"/>
    </source>
</evidence>
<feature type="domain" description="Peripheral subunit-binding (PSBD)" evidence="8">
    <location>
        <begin position="119"/>
        <end position="156"/>
    </location>
</feature>
<dbReference type="FunFam" id="3.30.559.10:FF:000040">
    <property type="entry name" value="Dihydrolipoamide acetyltransferase component of pyruvate dehydrogenase complex"/>
    <property type="match status" value="1"/>
</dbReference>